<keyword evidence="8" id="KW-1185">Reference proteome</keyword>
<gene>
    <name evidence="7" type="ORF">Mucpa_0837</name>
</gene>
<dbReference type="InterPro" id="IPR013325">
    <property type="entry name" value="RNA_pol_sigma_r2"/>
</dbReference>
<comment type="similarity">
    <text evidence="1">Belongs to the sigma-70 factor family. ECF subfamily.</text>
</comment>
<name>H1YA34_9SPHI</name>
<proteinExistence type="inferred from homology"/>
<accession>H1YA34</accession>
<dbReference type="AlphaFoldDB" id="H1YA34"/>
<dbReference type="OrthoDB" id="9150024at2"/>
<dbReference type="GO" id="GO:0003677">
    <property type="term" value="F:DNA binding"/>
    <property type="evidence" value="ECO:0007669"/>
    <property type="project" value="InterPro"/>
</dbReference>
<protein>
    <submittedName>
        <fullName evidence="7">RNA polymerase, sigma-24 subunit, ECF subfamily</fullName>
    </submittedName>
</protein>
<feature type="transmembrane region" description="Helical" evidence="5">
    <location>
        <begin position="189"/>
        <end position="206"/>
    </location>
</feature>
<keyword evidence="4" id="KW-0804">Transcription</keyword>
<dbReference type="InterPro" id="IPR013249">
    <property type="entry name" value="RNA_pol_sigma70_r4_t2"/>
</dbReference>
<dbReference type="InterPro" id="IPR036388">
    <property type="entry name" value="WH-like_DNA-bd_sf"/>
</dbReference>
<dbReference type="EMBL" id="CM001403">
    <property type="protein sequence ID" value="EHQ25018.1"/>
    <property type="molecule type" value="Genomic_DNA"/>
</dbReference>
<dbReference type="SUPFAM" id="SSF88659">
    <property type="entry name" value="Sigma3 and sigma4 domains of RNA polymerase sigma factors"/>
    <property type="match status" value="1"/>
</dbReference>
<sequence>MANDKKGKDLLPEWEQFITSKDSKAFHDLYIGYYHYFHFLGKKRGFAPPVIEDAISDLFLYIWGNSDKLRGVRNHHNYLVTFFINKLLSKRGPAKEDVIDIMEISDLLTVPSAEYQHITANVKESVAETIKNYVEQLPPQQRLMIYQKFYLGLSYNEISTTNNVSVRTAYNTIFQAITTLKANLSKEKSLILGLLSLTIIFFLIFFKNLW</sequence>
<dbReference type="Pfam" id="PF08281">
    <property type="entry name" value="Sigma70_r4_2"/>
    <property type="match status" value="1"/>
</dbReference>
<dbReference type="Gene3D" id="1.10.10.10">
    <property type="entry name" value="Winged helix-like DNA-binding domain superfamily/Winged helix DNA-binding domain"/>
    <property type="match status" value="1"/>
</dbReference>
<keyword evidence="3" id="KW-0731">Sigma factor</keyword>
<keyword evidence="2" id="KW-0805">Transcription regulation</keyword>
<dbReference type="GO" id="GO:0016987">
    <property type="term" value="F:sigma factor activity"/>
    <property type="evidence" value="ECO:0007669"/>
    <property type="project" value="UniProtKB-KW"/>
</dbReference>
<dbReference type="Proteomes" id="UP000002774">
    <property type="component" value="Chromosome"/>
</dbReference>
<dbReference type="PANTHER" id="PTHR43133">
    <property type="entry name" value="RNA POLYMERASE ECF-TYPE SIGMA FACTO"/>
    <property type="match status" value="1"/>
</dbReference>
<dbReference type="PANTHER" id="PTHR43133:SF46">
    <property type="entry name" value="RNA POLYMERASE SIGMA-70 FACTOR ECF SUBFAMILY"/>
    <property type="match status" value="1"/>
</dbReference>
<evidence type="ECO:0000256" key="1">
    <source>
        <dbReference type="ARBA" id="ARBA00010641"/>
    </source>
</evidence>
<keyword evidence="5" id="KW-1133">Transmembrane helix</keyword>
<dbReference type="HOGENOM" id="CLU_047691_4_2_10"/>
<evidence type="ECO:0000256" key="5">
    <source>
        <dbReference type="SAM" id="Phobius"/>
    </source>
</evidence>
<dbReference type="InterPro" id="IPR013324">
    <property type="entry name" value="RNA_pol_sigma_r3/r4-like"/>
</dbReference>
<evidence type="ECO:0000256" key="3">
    <source>
        <dbReference type="ARBA" id="ARBA00023082"/>
    </source>
</evidence>
<dbReference type="InterPro" id="IPR039425">
    <property type="entry name" value="RNA_pol_sigma-70-like"/>
</dbReference>
<dbReference type="Gene3D" id="1.10.1740.10">
    <property type="match status" value="1"/>
</dbReference>
<evidence type="ECO:0000313" key="8">
    <source>
        <dbReference type="Proteomes" id="UP000002774"/>
    </source>
</evidence>
<dbReference type="eggNOG" id="COG1595">
    <property type="taxonomic scope" value="Bacteria"/>
</dbReference>
<evidence type="ECO:0000256" key="2">
    <source>
        <dbReference type="ARBA" id="ARBA00023015"/>
    </source>
</evidence>
<dbReference type="RefSeq" id="WP_008504641.1">
    <property type="nucleotide sequence ID" value="NZ_CM001403.1"/>
</dbReference>
<dbReference type="SUPFAM" id="SSF88946">
    <property type="entry name" value="Sigma2 domain of RNA polymerase sigma factors"/>
    <property type="match status" value="1"/>
</dbReference>
<evidence type="ECO:0000256" key="4">
    <source>
        <dbReference type="ARBA" id="ARBA00023163"/>
    </source>
</evidence>
<reference evidence="7" key="1">
    <citation type="submission" date="2011-09" db="EMBL/GenBank/DDBJ databases">
        <title>The permanent draft genome of Mucilaginibacter paludis DSM 18603.</title>
        <authorList>
            <consortium name="US DOE Joint Genome Institute (JGI-PGF)"/>
            <person name="Lucas S."/>
            <person name="Han J."/>
            <person name="Lapidus A."/>
            <person name="Bruce D."/>
            <person name="Goodwin L."/>
            <person name="Pitluck S."/>
            <person name="Peters L."/>
            <person name="Kyrpides N."/>
            <person name="Mavromatis K."/>
            <person name="Ivanova N."/>
            <person name="Mikhailova N."/>
            <person name="Held B."/>
            <person name="Detter J.C."/>
            <person name="Tapia R."/>
            <person name="Han C."/>
            <person name="Land M."/>
            <person name="Hauser L."/>
            <person name="Markowitz V."/>
            <person name="Cheng J.-F."/>
            <person name="Hugenholtz P."/>
            <person name="Woyke T."/>
            <person name="Wu D."/>
            <person name="Tindall B."/>
            <person name="Brambilla E."/>
            <person name="Klenk H.-P."/>
            <person name="Eisen J.A."/>
        </authorList>
    </citation>
    <scope>NUCLEOTIDE SEQUENCE [LARGE SCALE GENOMIC DNA]</scope>
    <source>
        <strain evidence="7">DSM 18603</strain>
    </source>
</reference>
<feature type="domain" description="RNA polymerase sigma factor 70 region 4 type 2" evidence="6">
    <location>
        <begin position="130"/>
        <end position="179"/>
    </location>
</feature>
<keyword evidence="5" id="KW-0812">Transmembrane</keyword>
<dbReference type="GO" id="GO:0006352">
    <property type="term" value="P:DNA-templated transcription initiation"/>
    <property type="evidence" value="ECO:0007669"/>
    <property type="project" value="InterPro"/>
</dbReference>
<evidence type="ECO:0000259" key="6">
    <source>
        <dbReference type="Pfam" id="PF08281"/>
    </source>
</evidence>
<organism evidence="7 8">
    <name type="scientific">Mucilaginibacter paludis DSM 18603</name>
    <dbReference type="NCBI Taxonomy" id="714943"/>
    <lineage>
        <taxon>Bacteria</taxon>
        <taxon>Pseudomonadati</taxon>
        <taxon>Bacteroidota</taxon>
        <taxon>Sphingobacteriia</taxon>
        <taxon>Sphingobacteriales</taxon>
        <taxon>Sphingobacteriaceae</taxon>
        <taxon>Mucilaginibacter</taxon>
    </lineage>
</organism>
<evidence type="ECO:0000313" key="7">
    <source>
        <dbReference type="EMBL" id="EHQ25018.1"/>
    </source>
</evidence>
<keyword evidence="5" id="KW-0472">Membrane</keyword>
<dbReference type="STRING" id="714943.Mucpa_0837"/>